<feature type="compositionally biased region" description="Basic and acidic residues" evidence="9">
    <location>
        <begin position="909"/>
        <end position="918"/>
    </location>
</feature>
<dbReference type="InterPro" id="IPR048491">
    <property type="entry name" value="XMAP215_CLASP_TOG"/>
</dbReference>
<dbReference type="GO" id="GO:0005813">
    <property type="term" value="C:centrosome"/>
    <property type="evidence" value="ECO:0000318"/>
    <property type="project" value="GO_Central"/>
</dbReference>
<evidence type="ECO:0000256" key="5">
    <source>
        <dbReference type="ARBA" id="ARBA00022776"/>
    </source>
</evidence>
<dbReference type="FunFam" id="1.25.10.10:FF:000019">
    <property type="entry name" value="Cytoskeleton-associated protein 5"/>
    <property type="match status" value="2"/>
</dbReference>
<dbReference type="GO" id="GO:0000776">
    <property type="term" value="C:kinetochore"/>
    <property type="evidence" value="ECO:0000318"/>
    <property type="project" value="GO_Central"/>
</dbReference>
<evidence type="ECO:0000256" key="3">
    <source>
        <dbReference type="ARBA" id="ARBA00022618"/>
    </source>
</evidence>
<protein>
    <submittedName>
        <fullName evidence="10">Zyg-9</fullName>
    </submittedName>
</protein>
<evidence type="ECO:0000256" key="1">
    <source>
        <dbReference type="ARBA" id="ARBA00004300"/>
    </source>
</evidence>
<dbReference type="EnsemblMetazoa" id="PPA25164.1">
    <property type="protein sequence ID" value="PPA25164.1"/>
    <property type="gene ID" value="WBGene00114718"/>
</dbReference>
<comment type="similarity">
    <text evidence="8">Belongs to the TOG/XMAP215 family.</text>
</comment>
<feature type="region of interest" description="Disordered" evidence="9">
    <location>
        <begin position="527"/>
        <end position="605"/>
    </location>
</feature>
<dbReference type="GO" id="GO:0051301">
    <property type="term" value="P:cell division"/>
    <property type="evidence" value="ECO:0007669"/>
    <property type="project" value="UniProtKB-KW"/>
</dbReference>
<evidence type="ECO:0000256" key="8">
    <source>
        <dbReference type="ARBA" id="ARBA00025722"/>
    </source>
</evidence>
<evidence type="ECO:0000313" key="10">
    <source>
        <dbReference type="EnsemblMetazoa" id="PPA25164.1"/>
    </source>
</evidence>
<dbReference type="GO" id="GO:0009792">
    <property type="term" value="P:embryo development ending in birth or egg hatching"/>
    <property type="evidence" value="ECO:0007669"/>
    <property type="project" value="EnsemblMetazoa"/>
</dbReference>
<feature type="region of interest" description="Disordered" evidence="9">
    <location>
        <begin position="855"/>
        <end position="942"/>
    </location>
</feature>
<feature type="region of interest" description="Disordered" evidence="9">
    <location>
        <begin position="236"/>
        <end position="286"/>
    </location>
</feature>
<dbReference type="FunFam" id="1.25.10.10:FF:000050">
    <property type="entry name" value="Cytoskeleton-associated protein 5 isoform X1"/>
    <property type="match status" value="1"/>
</dbReference>
<feature type="compositionally biased region" description="Polar residues" evidence="9">
    <location>
        <begin position="919"/>
        <end position="941"/>
    </location>
</feature>
<dbReference type="GO" id="GO:0008017">
    <property type="term" value="F:microtubule binding"/>
    <property type="evidence" value="ECO:0000318"/>
    <property type="project" value="GO_Central"/>
</dbReference>
<dbReference type="InterPro" id="IPR016024">
    <property type="entry name" value="ARM-type_fold"/>
</dbReference>
<dbReference type="Proteomes" id="UP000005239">
    <property type="component" value="Unassembled WGS sequence"/>
</dbReference>
<dbReference type="InterPro" id="IPR045110">
    <property type="entry name" value="XMAP215"/>
</dbReference>
<accession>A0A2A6B437</accession>
<feature type="compositionally biased region" description="Basic and acidic residues" evidence="9">
    <location>
        <begin position="855"/>
        <end position="866"/>
    </location>
</feature>
<keyword evidence="6" id="KW-0206">Cytoskeleton</keyword>
<evidence type="ECO:0000256" key="7">
    <source>
        <dbReference type="ARBA" id="ARBA00023306"/>
    </source>
</evidence>
<feature type="compositionally biased region" description="Low complexity" evidence="9">
    <location>
        <begin position="577"/>
        <end position="586"/>
    </location>
</feature>
<gene>
    <name evidence="10" type="primary">WBGene00114718</name>
</gene>
<dbReference type="GO" id="GO:0030951">
    <property type="term" value="P:establishment or maintenance of microtubule cytoskeleton polarity"/>
    <property type="evidence" value="ECO:0000318"/>
    <property type="project" value="GO_Central"/>
</dbReference>
<dbReference type="Gene3D" id="1.25.10.10">
    <property type="entry name" value="Leucine-rich Repeat Variant"/>
    <property type="match status" value="3"/>
</dbReference>
<reference evidence="11" key="1">
    <citation type="journal article" date="2008" name="Nat. Genet.">
        <title>The Pristionchus pacificus genome provides a unique perspective on nematode lifestyle and parasitism.</title>
        <authorList>
            <person name="Dieterich C."/>
            <person name="Clifton S.W."/>
            <person name="Schuster L.N."/>
            <person name="Chinwalla A."/>
            <person name="Delehaunty K."/>
            <person name="Dinkelacker I."/>
            <person name="Fulton L."/>
            <person name="Fulton R."/>
            <person name="Godfrey J."/>
            <person name="Minx P."/>
            <person name="Mitreva M."/>
            <person name="Roeseler W."/>
            <person name="Tian H."/>
            <person name="Witte H."/>
            <person name="Yang S.P."/>
            <person name="Wilson R.K."/>
            <person name="Sommer R.J."/>
        </authorList>
    </citation>
    <scope>NUCLEOTIDE SEQUENCE [LARGE SCALE GENOMIC DNA]</scope>
    <source>
        <strain evidence="11">PS312</strain>
    </source>
</reference>
<keyword evidence="5" id="KW-0498">Mitosis</keyword>
<dbReference type="GO" id="GO:0000922">
    <property type="term" value="C:spindle pole"/>
    <property type="evidence" value="ECO:0000318"/>
    <property type="project" value="GO_Central"/>
</dbReference>
<evidence type="ECO:0000256" key="9">
    <source>
        <dbReference type="SAM" id="MobiDB-lite"/>
    </source>
</evidence>
<dbReference type="InterPro" id="IPR034085">
    <property type="entry name" value="TOG"/>
</dbReference>
<dbReference type="GO" id="GO:0061863">
    <property type="term" value="F:microtubule plus end polymerase"/>
    <property type="evidence" value="ECO:0000318"/>
    <property type="project" value="GO_Central"/>
</dbReference>
<evidence type="ECO:0000256" key="6">
    <source>
        <dbReference type="ARBA" id="ARBA00023212"/>
    </source>
</evidence>
<keyword evidence="7" id="KW-0131">Cell cycle</keyword>
<dbReference type="GO" id="GO:0046785">
    <property type="term" value="P:microtubule polymerization"/>
    <property type="evidence" value="ECO:0000318"/>
    <property type="project" value="GO_Central"/>
</dbReference>
<dbReference type="SUPFAM" id="SSF48371">
    <property type="entry name" value="ARM repeat"/>
    <property type="match status" value="1"/>
</dbReference>
<dbReference type="GO" id="GO:0000212">
    <property type="term" value="P:meiotic spindle organization"/>
    <property type="evidence" value="ECO:0007669"/>
    <property type="project" value="EnsemblMetazoa"/>
</dbReference>
<accession>A0A8R1YI00</accession>
<dbReference type="PANTHER" id="PTHR12609">
    <property type="entry name" value="MICROTUBULE ASSOCIATED PROTEIN XMAP215"/>
    <property type="match status" value="1"/>
</dbReference>
<dbReference type="GO" id="GO:0051231">
    <property type="term" value="P:spindle elongation"/>
    <property type="evidence" value="ECO:0007669"/>
    <property type="project" value="EnsemblMetazoa"/>
</dbReference>
<keyword evidence="4" id="KW-0677">Repeat</keyword>
<dbReference type="GO" id="GO:0007052">
    <property type="term" value="P:mitotic spindle organization"/>
    <property type="evidence" value="ECO:0000318"/>
    <property type="project" value="GO_Central"/>
</dbReference>
<feature type="compositionally biased region" description="Low complexity" evidence="9">
    <location>
        <begin position="251"/>
        <end position="261"/>
    </location>
</feature>
<dbReference type="PROSITE" id="PS50077">
    <property type="entry name" value="HEAT_REPEAT"/>
    <property type="match status" value="2"/>
</dbReference>
<sequence length="1123" mass="122999">MILKMADWDFLDEVDVLAKLSGDFKEKLESKKWQERKEALEQLQGLLANNPRLSTKANYGEIVNTMQLVLAKDANINCNALAAKCISGFATGLRAKFGPFANQIVPVCAERFKEKKPILRDPLIECIDAVASTVQLENLTEEIVAGMDKQNPQIKLQMDNFIFRQMNKFSADKAPRKLIKLVVPILAKHASEADAEVREASLAAIGSVQRMIGDKNVKSMIGDLEKDENKMKKVNEGAARAAELAAEHAAKTAPPAASSSKNGGGEEETETESAPTSARPAAKAKEADPWDFADAFDILGKMPSTFEGEAGVESKKWTERRDALQALLDLLVANIKLCPKGNYAELVGTLRKILEKDANINVAALAAKCLTHIATGLRAKFGPHASTILPAILEKFKEKKATLATPLVELIDAVVDTTTLESMESDLATALGKPNPQIKGQTALFLKRAFIKLNSTTMPKKTLKALAPLLVKHTGDADTEVREAACAALGAAMAVIGEKPMMTMMGDIADDKLKMGKVKESFEALKGEVQEVAPPPAPKTESKAPTGKPPVKGPVKKAPPKEEKEEEEEADEPPPKSAAKAAPKKVIPAKEEPKEEEEEEVKKKTEELLSVNEEKKMRLKDEKTLKILKWNFAAPDEEHISQLMTLMGAQAKASLVGMLFHKDFKQHIKAIDELNKMADSDPLPLIKNSDLILKWCTLRFFETNPAALIKVLDLALRVLNHCLEMEEPMSTEEISAFMPYLLLKTGEQKENMRQTVRDIIDVLSSICGPLKLCPMVIDALKTKNSRQRAECLSVLEKYVTTVGLAQLKPLGVVKSMAGCVSDRDTNVRNAAINGLVACYRDEGERVWQSAGKMEAKEKQMVEERIKRSGAAPGSARPPMGGTPAQGMRTGGARIVSQQNGGTVVRGRASSRDGSHTRDSSPVTSRGHNSTFNANERGTVSKFQLDDDIDNLPPENNMSMSQVIAQLERVTPHAPSRYGGGTLKRTNSASSIGSSVVDSIEALDKVIQNVSSTLAEVCIEAVEQLSFVLGVEDQRPLLRERVDLLLQNIASQVQYIRTSANRPDAEELKLADRMKALLNFTSNFTLTSTELRCASAETLEPFIYEFIWVINDDRFKLVRECEQV</sequence>
<keyword evidence="11" id="KW-1185">Reference proteome</keyword>
<dbReference type="GO" id="GO:0051298">
    <property type="term" value="P:centrosome duplication"/>
    <property type="evidence" value="ECO:0000318"/>
    <property type="project" value="GO_Central"/>
</dbReference>
<proteinExistence type="inferred from homology"/>
<comment type="subcellular location">
    <subcellularLocation>
        <location evidence="1">Cytoplasm</location>
        <location evidence="1">Cytoskeleton</location>
        <location evidence="1">Microtubule organizing center</location>
        <location evidence="1">Centrosome</location>
    </subcellularLocation>
</comment>
<dbReference type="GO" id="GO:1990498">
    <property type="term" value="C:mitotic spindle microtubule"/>
    <property type="evidence" value="ECO:0007669"/>
    <property type="project" value="EnsemblMetazoa"/>
</dbReference>
<dbReference type="SMART" id="SM01349">
    <property type="entry name" value="TOG"/>
    <property type="match status" value="3"/>
</dbReference>
<dbReference type="GO" id="GO:0061673">
    <property type="term" value="C:mitotic spindle astral microtubule"/>
    <property type="evidence" value="ECO:0007669"/>
    <property type="project" value="EnsemblMetazoa"/>
</dbReference>
<dbReference type="InterPro" id="IPR021133">
    <property type="entry name" value="HEAT_type_2"/>
</dbReference>
<evidence type="ECO:0000256" key="2">
    <source>
        <dbReference type="ARBA" id="ARBA00022490"/>
    </source>
</evidence>
<dbReference type="GO" id="GO:0072687">
    <property type="term" value="C:meiotic spindle"/>
    <property type="evidence" value="ECO:0007669"/>
    <property type="project" value="EnsemblMetazoa"/>
</dbReference>
<keyword evidence="3" id="KW-0132">Cell division</keyword>
<evidence type="ECO:0000256" key="4">
    <source>
        <dbReference type="ARBA" id="ARBA00022737"/>
    </source>
</evidence>
<dbReference type="InterPro" id="IPR011989">
    <property type="entry name" value="ARM-like"/>
</dbReference>
<dbReference type="AlphaFoldDB" id="A0A2A6B437"/>
<name>A0A2A6B437_PRIPA</name>
<evidence type="ECO:0000313" key="11">
    <source>
        <dbReference type="Proteomes" id="UP000005239"/>
    </source>
</evidence>
<dbReference type="GO" id="GO:0051010">
    <property type="term" value="F:microtubule plus-end binding"/>
    <property type="evidence" value="ECO:0007669"/>
    <property type="project" value="InterPro"/>
</dbReference>
<dbReference type="Pfam" id="PF21041">
    <property type="entry name" value="XMAP215_CLASP_TOG"/>
    <property type="match status" value="2"/>
</dbReference>
<keyword evidence="2" id="KW-0963">Cytoplasm</keyword>
<reference evidence="10" key="2">
    <citation type="submission" date="2022-06" db="UniProtKB">
        <authorList>
            <consortium name="EnsemblMetazoa"/>
        </authorList>
    </citation>
    <scope>IDENTIFICATION</scope>
    <source>
        <strain evidence="10">PS312</strain>
    </source>
</reference>
<organism evidence="10 11">
    <name type="scientific">Pristionchus pacificus</name>
    <name type="common">Parasitic nematode worm</name>
    <dbReference type="NCBI Taxonomy" id="54126"/>
    <lineage>
        <taxon>Eukaryota</taxon>
        <taxon>Metazoa</taxon>
        <taxon>Ecdysozoa</taxon>
        <taxon>Nematoda</taxon>
        <taxon>Chromadorea</taxon>
        <taxon>Rhabditida</taxon>
        <taxon>Rhabditina</taxon>
        <taxon>Diplogasteromorpha</taxon>
        <taxon>Diplogasteroidea</taxon>
        <taxon>Neodiplogasteridae</taxon>
        <taxon>Pristionchus</taxon>
    </lineage>
</organism>